<keyword evidence="1" id="KW-0812">Transmembrane</keyword>
<dbReference type="PANTHER" id="PTHR37299:SF1">
    <property type="entry name" value="STAGE 0 SPORULATION PROTEIN A HOMOLOG"/>
    <property type="match status" value="1"/>
</dbReference>
<feature type="transmembrane region" description="Helical" evidence="1">
    <location>
        <begin position="21"/>
        <end position="42"/>
    </location>
</feature>
<dbReference type="EMBL" id="JAFMYW010000002">
    <property type="protein sequence ID" value="MBO0948745.1"/>
    <property type="molecule type" value="Genomic_DNA"/>
</dbReference>
<feature type="transmembrane region" description="Helical" evidence="1">
    <location>
        <begin position="87"/>
        <end position="105"/>
    </location>
</feature>
<organism evidence="3 4">
    <name type="scientific">Fibrella forsythiae</name>
    <dbReference type="NCBI Taxonomy" id="2817061"/>
    <lineage>
        <taxon>Bacteria</taxon>
        <taxon>Pseudomonadati</taxon>
        <taxon>Bacteroidota</taxon>
        <taxon>Cytophagia</taxon>
        <taxon>Cytophagales</taxon>
        <taxon>Spirosomataceae</taxon>
        <taxon>Fibrella</taxon>
    </lineage>
</organism>
<dbReference type="PANTHER" id="PTHR37299">
    <property type="entry name" value="TRANSCRIPTIONAL REGULATOR-RELATED"/>
    <property type="match status" value="1"/>
</dbReference>
<name>A0ABS3JFH4_9BACT</name>
<protein>
    <submittedName>
        <fullName evidence="3">LytTR family transcriptional regulator</fullName>
    </submittedName>
</protein>
<evidence type="ECO:0000313" key="4">
    <source>
        <dbReference type="Proteomes" id="UP000664628"/>
    </source>
</evidence>
<dbReference type="SMART" id="SM00850">
    <property type="entry name" value="LytTR"/>
    <property type="match status" value="1"/>
</dbReference>
<keyword evidence="1" id="KW-1133">Transmembrane helix</keyword>
<feature type="transmembrane region" description="Helical" evidence="1">
    <location>
        <begin position="48"/>
        <end position="66"/>
    </location>
</feature>
<feature type="transmembrane region" description="Helical" evidence="1">
    <location>
        <begin position="117"/>
        <end position="142"/>
    </location>
</feature>
<evidence type="ECO:0000313" key="3">
    <source>
        <dbReference type="EMBL" id="MBO0948745.1"/>
    </source>
</evidence>
<keyword evidence="4" id="KW-1185">Reference proteome</keyword>
<evidence type="ECO:0000256" key="1">
    <source>
        <dbReference type="SAM" id="Phobius"/>
    </source>
</evidence>
<sequence>MNLSKILRQPYPVPESAGNEWVIGAFVGGFLLLFQPFGISDWQTSDKILKVLGFGAVTTVVMILFDQGTKLLPHYFAEERWTVGKEIAKILTLILFIAIANRLYMSWLVGLSMQGGWLWAIGITFLLGIFPTVGVVLTNYIIQLRKYEQQASHLALHKQPTEQPVQLDNVVNQITLEAPQKPVNKQIVLTAENEKDMIQLYRDDLLAIESSDNYCTVFYQKNGTIAKELIRSSLSRLENQLGTETPFVRCHRSYVVNLDRVNRVSGNAQGYKLHLLNGQLTVPVARKYNDTLVAGLK</sequence>
<reference evidence="3 4" key="1">
    <citation type="submission" date="2021-03" db="EMBL/GenBank/DDBJ databases">
        <title>Fibrella sp. HMF5405 genome sequencing and assembly.</title>
        <authorList>
            <person name="Kang H."/>
            <person name="Kim H."/>
            <person name="Bae S."/>
            <person name="Joh K."/>
        </authorList>
    </citation>
    <scope>NUCLEOTIDE SEQUENCE [LARGE SCALE GENOMIC DNA]</scope>
    <source>
        <strain evidence="3 4">HMF5405</strain>
    </source>
</reference>
<gene>
    <name evidence="3" type="ORF">J2I46_09150</name>
</gene>
<dbReference type="RefSeq" id="WP_207328697.1">
    <property type="nucleotide sequence ID" value="NZ_JAFMYW010000002.1"/>
</dbReference>
<dbReference type="Gene3D" id="2.40.50.1020">
    <property type="entry name" value="LytTr DNA-binding domain"/>
    <property type="match status" value="1"/>
</dbReference>
<accession>A0ABS3JFH4</accession>
<evidence type="ECO:0000259" key="2">
    <source>
        <dbReference type="PROSITE" id="PS50930"/>
    </source>
</evidence>
<proteinExistence type="predicted"/>
<dbReference type="InterPro" id="IPR007492">
    <property type="entry name" value="LytTR_DNA-bd_dom"/>
</dbReference>
<feature type="domain" description="HTH LytTR-type" evidence="2">
    <location>
        <begin position="189"/>
        <end position="297"/>
    </location>
</feature>
<dbReference type="InterPro" id="IPR046947">
    <property type="entry name" value="LytR-like"/>
</dbReference>
<comment type="caution">
    <text evidence="3">The sequence shown here is derived from an EMBL/GenBank/DDBJ whole genome shotgun (WGS) entry which is preliminary data.</text>
</comment>
<dbReference type="Proteomes" id="UP000664628">
    <property type="component" value="Unassembled WGS sequence"/>
</dbReference>
<dbReference type="PROSITE" id="PS50930">
    <property type="entry name" value="HTH_LYTTR"/>
    <property type="match status" value="1"/>
</dbReference>
<keyword evidence="1" id="KW-0472">Membrane</keyword>
<dbReference type="Pfam" id="PF04397">
    <property type="entry name" value="LytTR"/>
    <property type="match status" value="1"/>
</dbReference>